<dbReference type="OrthoDB" id="10252171at2759"/>
<evidence type="ECO:0000256" key="2">
    <source>
        <dbReference type="ARBA" id="ARBA00022840"/>
    </source>
</evidence>
<keyword evidence="5" id="KW-0472">Membrane</keyword>
<protein>
    <recommendedName>
        <fullName evidence="6">Protein kinase domain-containing protein</fullName>
    </recommendedName>
</protein>
<dbReference type="GO" id="GO:0004674">
    <property type="term" value="F:protein serine/threonine kinase activity"/>
    <property type="evidence" value="ECO:0007669"/>
    <property type="project" value="UniProtKB-KW"/>
</dbReference>
<keyword evidence="5" id="KW-0812">Transmembrane</keyword>
<keyword evidence="8" id="KW-1185">Reference proteome</keyword>
<reference evidence="7" key="1">
    <citation type="submission" date="2021-01" db="EMBL/GenBank/DDBJ databases">
        <authorList>
            <consortium name="Genoscope - CEA"/>
            <person name="William W."/>
        </authorList>
    </citation>
    <scope>NUCLEOTIDE SEQUENCE</scope>
</reference>
<keyword evidence="4" id="KW-0723">Serine/threonine-protein kinase</keyword>
<comment type="similarity">
    <text evidence="4">Belongs to the protein kinase superfamily.</text>
</comment>
<dbReference type="InterPro" id="IPR017441">
    <property type="entry name" value="Protein_kinase_ATP_BS"/>
</dbReference>
<feature type="binding site" evidence="3">
    <location>
        <position position="46"/>
    </location>
    <ligand>
        <name>ATP</name>
        <dbReference type="ChEBI" id="CHEBI:30616"/>
    </ligand>
</feature>
<keyword evidence="4" id="KW-0418">Kinase</keyword>
<accession>A0A8S1XQ39</accession>
<dbReference type="SMART" id="SM00220">
    <property type="entry name" value="S_TKc"/>
    <property type="match status" value="1"/>
</dbReference>
<comment type="caution">
    <text evidence="7">The sequence shown here is derived from an EMBL/GenBank/DDBJ whole genome shotgun (WGS) entry which is preliminary data.</text>
</comment>
<dbReference type="Proteomes" id="UP000689195">
    <property type="component" value="Unassembled WGS sequence"/>
</dbReference>
<evidence type="ECO:0000256" key="3">
    <source>
        <dbReference type="PROSITE-ProRule" id="PRU10141"/>
    </source>
</evidence>
<dbReference type="PANTHER" id="PTHR44167">
    <property type="entry name" value="OVARIAN-SPECIFIC SERINE/THREONINE-PROTEIN KINASE LOK-RELATED"/>
    <property type="match status" value="1"/>
</dbReference>
<dbReference type="InterPro" id="IPR000719">
    <property type="entry name" value="Prot_kinase_dom"/>
</dbReference>
<dbReference type="PANTHER" id="PTHR44167:SF18">
    <property type="entry name" value="PROTEIN KINASE DOMAIN-CONTAINING PROTEIN"/>
    <property type="match status" value="1"/>
</dbReference>
<keyword evidence="5" id="KW-1133">Transmembrane helix</keyword>
<sequence>MKNCKMKDVQELIIGFNMIQLKQKIGDGFSSNLYLCDYEGKQCVIKIYKLNFSDKLRQKEIQILKSLDHPRILKIINHHPHYNYFICQQLKIDLFTIIKNGIQLEIRTVKQILLELSETIQYLHKLDYVHRDIKLENVMLDNHFRIILIDFGFADIVDNKKKYIRNCGTQNYMSPELWIQEKYIQSNLLKKCDIFALAVLIFILYYGFPPFSDISLKCPYWKIISEKKWNNFWKLANRNNKQNDILFQDLFEKMISPDPENRYTIEQVLNHPWIDGNHDLSQLINII</sequence>
<keyword evidence="1 3" id="KW-0547">Nucleotide-binding</keyword>
<dbReference type="AlphaFoldDB" id="A0A8S1XQ39"/>
<dbReference type="InterPro" id="IPR008271">
    <property type="entry name" value="Ser/Thr_kinase_AS"/>
</dbReference>
<evidence type="ECO:0000256" key="4">
    <source>
        <dbReference type="RuleBase" id="RU000304"/>
    </source>
</evidence>
<dbReference type="GO" id="GO:0044773">
    <property type="term" value="P:mitotic DNA damage checkpoint signaling"/>
    <property type="evidence" value="ECO:0007669"/>
    <property type="project" value="TreeGrafter"/>
</dbReference>
<dbReference type="GO" id="GO:0005737">
    <property type="term" value="C:cytoplasm"/>
    <property type="evidence" value="ECO:0007669"/>
    <property type="project" value="TreeGrafter"/>
</dbReference>
<evidence type="ECO:0000256" key="5">
    <source>
        <dbReference type="SAM" id="Phobius"/>
    </source>
</evidence>
<dbReference type="PROSITE" id="PS50011">
    <property type="entry name" value="PROTEIN_KINASE_DOM"/>
    <property type="match status" value="1"/>
</dbReference>
<dbReference type="Pfam" id="PF00069">
    <property type="entry name" value="Pkinase"/>
    <property type="match status" value="1"/>
</dbReference>
<proteinExistence type="inferred from homology"/>
<dbReference type="GO" id="GO:0005634">
    <property type="term" value="C:nucleus"/>
    <property type="evidence" value="ECO:0007669"/>
    <property type="project" value="TreeGrafter"/>
</dbReference>
<feature type="transmembrane region" description="Helical" evidence="5">
    <location>
        <begin position="192"/>
        <end position="208"/>
    </location>
</feature>
<dbReference type="GO" id="GO:0005524">
    <property type="term" value="F:ATP binding"/>
    <property type="evidence" value="ECO:0007669"/>
    <property type="project" value="UniProtKB-UniRule"/>
</dbReference>
<dbReference type="PROSITE" id="PS00108">
    <property type="entry name" value="PROTEIN_KINASE_ST"/>
    <property type="match status" value="1"/>
</dbReference>
<evidence type="ECO:0000256" key="1">
    <source>
        <dbReference type="ARBA" id="ARBA00022741"/>
    </source>
</evidence>
<evidence type="ECO:0000259" key="6">
    <source>
        <dbReference type="PROSITE" id="PS50011"/>
    </source>
</evidence>
<organism evidence="7 8">
    <name type="scientific">Paramecium pentaurelia</name>
    <dbReference type="NCBI Taxonomy" id="43138"/>
    <lineage>
        <taxon>Eukaryota</taxon>
        <taxon>Sar</taxon>
        <taxon>Alveolata</taxon>
        <taxon>Ciliophora</taxon>
        <taxon>Intramacronucleata</taxon>
        <taxon>Oligohymenophorea</taxon>
        <taxon>Peniculida</taxon>
        <taxon>Parameciidae</taxon>
        <taxon>Paramecium</taxon>
    </lineage>
</organism>
<evidence type="ECO:0000313" key="8">
    <source>
        <dbReference type="Proteomes" id="UP000689195"/>
    </source>
</evidence>
<name>A0A8S1XQ39_9CILI</name>
<dbReference type="EMBL" id="CAJJDO010000133">
    <property type="protein sequence ID" value="CAD8203391.1"/>
    <property type="molecule type" value="Genomic_DNA"/>
</dbReference>
<gene>
    <name evidence="7" type="ORF">PPENT_87.1.T1330175</name>
</gene>
<feature type="domain" description="Protein kinase" evidence="6">
    <location>
        <begin position="19"/>
        <end position="274"/>
    </location>
</feature>
<keyword evidence="2 3" id="KW-0067">ATP-binding</keyword>
<dbReference type="PROSITE" id="PS00107">
    <property type="entry name" value="PROTEIN_KINASE_ATP"/>
    <property type="match status" value="1"/>
</dbReference>
<evidence type="ECO:0000313" key="7">
    <source>
        <dbReference type="EMBL" id="CAD8203391.1"/>
    </source>
</evidence>
<keyword evidence="4" id="KW-0808">Transferase</keyword>